<dbReference type="OrthoDB" id="4151048at2759"/>
<name>W2SAI1_CYPE1</name>
<gene>
    <name evidence="1" type="ORF">HMPREF1541_09477</name>
</gene>
<organism evidence="1 2">
    <name type="scientific">Cyphellophora europaea (strain CBS 101466)</name>
    <name type="common">Phialophora europaea</name>
    <dbReference type="NCBI Taxonomy" id="1220924"/>
    <lineage>
        <taxon>Eukaryota</taxon>
        <taxon>Fungi</taxon>
        <taxon>Dikarya</taxon>
        <taxon>Ascomycota</taxon>
        <taxon>Pezizomycotina</taxon>
        <taxon>Eurotiomycetes</taxon>
        <taxon>Chaetothyriomycetidae</taxon>
        <taxon>Chaetothyriales</taxon>
        <taxon>Cyphellophoraceae</taxon>
        <taxon>Cyphellophora</taxon>
    </lineage>
</organism>
<dbReference type="InParanoid" id="W2SAI1"/>
<dbReference type="RefSeq" id="XP_008712373.1">
    <property type="nucleotide sequence ID" value="XM_008714151.1"/>
</dbReference>
<dbReference type="Proteomes" id="UP000030752">
    <property type="component" value="Unassembled WGS sequence"/>
</dbReference>
<accession>W2SAI1</accession>
<evidence type="ECO:0000313" key="1">
    <source>
        <dbReference type="EMBL" id="ETN45645.1"/>
    </source>
</evidence>
<dbReference type="AlphaFoldDB" id="W2SAI1"/>
<evidence type="ECO:0000313" key="2">
    <source>
        <dbReference type="Proteomes" id="UP000030752"/>
    </source>
</evidence>
<dbReference type="GeneID" id="19976816"/>
<sequence length="256" mass="28821">MELKHVRGEDAILAEPVVDRSQISSNPELKILQQTQSTLIETIHKLYFMVRTAQPWTFGTPKEDSNGTPVIEDIVRRVQHAQTEMAHSRAQDTPIATEFEAADPCHDFKEYAMTAQQELWQLNHGLSTMMPANNSTLSSTGWTWDQTFDKTHLSSINFPHDFLLQQDSQSTSTAKNLNSNTQLQEFMTLNEPFTKMNMNTGETVPGMIQPSENWASISHSNGQNLFGGRSSEYIEGLLRGLNEFNELAKSVGLCRS</sequence>
<dbReference type="HOGENOM" id="CLU_1085939_0_0_1"/>
<proteinExistence type="predicted"/>
<protein>
    <submittedName>
        <fullName evidence="1">Uncharacterized protein</fullName>
    </submittedName>
</protein>
<dbReference type="EMBL" id="KB822712">
    <property type="protein sequence ID" value="ETN45645.1"/>
    <property type="molecule type" value="Genomic_DNA"/>
</dbReference>
<dbReference type="VEuPathDB" id="FungiDB:HMPREF1541_09477"/>
<keyword evidence="2" id="KW-1185">Reference proteome</keyword>
<reference evidence="1 2" key="1">
    <citation type="submission" date="2013-03" db="EMBL/GenBank/DDBJ databases">
        <title>The Genome Sequence of Phialophora europaea CBS 101466.</title>
        <authorList>
            <consortium name="The Broad Institute Genomics Platform"/>
            <person name="Cuomo C."/>
            <person name="de Hoog S."/>
            <person name="Gorbushina A."/>
            <person name="Walker B."/>
            <person name="Young S.K."/>
            <person name="Zeng Q."/>
            <person name="Gargeya S."/>
            <person name="Fitzgerald M."/>
            <person name="Haas B."/>
            <person name="Abouelleil A."/>
            <person name="Allen A.W."/>
            <person name="Alvarado L."/>
            <person name="Arachchi H.M."/>
            <person name="Berlin A.M."/>
            <person name="Chapman S.B."/>
            <person name="Gainer-Dewar J."/>
            <person name="Goldberg J."/>
            <person name="Griggs A."/>
            <person name="Gujja S."/>
            <person name="Hansen M."/>
            <person name="Howarth C."/>
            <person name="Imamovic A."/>
            <person name="Ireland A."/>
            <person name="Larimer J."/>
            <person name="McCowan C."/>
            <person name="Murphy C."/>
            <person name="Pearson M."/>
            <person name="Poon T.W."/>
            <person name="Priest M."/>
            <person name="Roberts A."/>
            <person name="Saif S."/>
            <person name="Shea T."/>
            <person name="Sisk P."/>
            <person name="Sykes S."/>
            <person name="Wortman J."/>
            <person name="Nusbaum C."/>
            <person name="Birren B."/>
        </authorList>
    </citation>
    <scope>NUCLEOTIDE SEQUENCE [LARGE SCALE GENOMIC DNA]</scope>
    <source>
        <strain evidence="1 2">CBS 101466</strain>
    </source>
</reference>